<sequence length="59" mass="6870">MNTLYHWFYLAGYGGWIMPRLLRRVTARSECHRAWVLGHLGYFEEGGIRFSPANPYPPG</sequence>
<protein>
    <submittedName>
        <fullName evidence="1">Uncharacterized protein</fullName>
    </submittedName>
</protein>
<accession>A0A2T1AAG5</accession>
<dbReference type="EMBL" id="PVUF01000014">
    <property type="protein sequence ID" value="PRZ45605.1"/>
    <property type="molecule type" value="Genomic_DNA"/>
</dbReference>
<name>A0A2T1AAG5_TRISK</name>
<gene>
    <name evidence="1" type="ORF">CLV89_11456</name>
</gene>
<evidence type="ECO:0000313" key="1">
    <source>
        <dbReference type="EMBL" id="PRZ45605.1"/>
    </source>
</evidence>
<reference evidence="1 2" key="1">
    <citation type="submission" date="2018-03" db="EMBL/GenBank/DDBJ databases">
        <title>Genomic Encyclopedia of Archaeal and Bacterial Type Strains, Phase II (KMG-II): from individual species to whole genera.</title>
        <authorList>
            <person name="Goeker M."/>
        </authorList>
    </citation>
    <scope>NUCLEOTIDE SEQUENCE [LARGE SCALE GENOMIC DNA]</scope>
    <source>
        <strain evidence="1 2">DSM 25328</strain>
    </source>
</reference>
<evidence type="ECO:0000313" key="2">
    <source>
        <dbReference type="Proteomes" id="UP000237718"/>
    </source>
</evidence>
<comment type="caution">
    <text evidence="1">The sequence shown here is derived from an EMBL/GenBank/DDBJ whole genome shotgun (WGS) entry which is preliminary data.</text>
</comment>
<dbReference type="OrthoDB" id="7866512at2"/>
<organism evidence="1 2">
    <name type="scientific">Tritonibacter scottomollicae</name>
    <name type="common">Epibacterium scottomollicae</name>
    <dbReference type="NCBI Taxonomy" id="483013"/>
    <lineage>
        <taxon>Bacteria</taxon>
        <taxon>Pseudomonadati</taxon>
        <taxon>Pseudomonadota</taxon>
        <taxon>Alphaproteobacteria</taxon>
        <taxon>Rhodobacterales</taxon>
        <taxon>Paracoccaceae</taxon>
        <taxon>Tritonibacter</taxon>
    </lineage>
</organism>
<proteinExistence type="predicted"/>
<dbReference type="AlphaFoldDB" id="A0A2T1AAG5"/>
<dbReference type="Proteomes" id="UP000237718">
    <property type="component" value="Unassembled WGS sequence"/>
</dbReference>